<dbReference type="EMBL" id="AP024485">
    <property type="protein sequence ID" value="BCS87037.1"/>
    <property type="molecule type" value="Genomic_DNA"/>
</dbReference>
<organism evidence="2 3">
    <name type="scientific">Pseudodesulfovibrio sediminis</name>
    <dbReference type="NCBI Taxonomy" id="2810563"/>
    <lineage>
        <taxon>Bacteria</taxon>
        <taxon>Pseudomonadati</taxon>
        <taxon>Thermodesulfobacteriota</taxon>
        <taxon>Desulfovibrionia</taxon>
        <taxon>Desulfovibrionales</taxon>
        <taxon>Desulfovibrionaceae</taxon>
    </lineage>
</organism>
<feature type="domain" description="Glutaredoxin" evidence="1">
    <location>
        <begin position="42"/>
        <end position="106"/>
    </location>
</feature>
<gene>
    <name evidence="2" type="ORF">PSDVSF_02790</name>
</gene>
<evidence type="ECO:0000313" key="3">
    <source>
        <dbReference type="Proteomes" id="UP001053296"/>
    </source>
</evidence>
<sequence length="120" mass="13799">MANFISTLFKKLIFKEPDEAVRSDKQTSSKPFDMEAFQMNDIKVYALSTCIHCRNAKKYLDECGVKYECIHVDELSGDERKQVVDEIKNHNPAVSFPTIIIKDKVVVGYHKDKIDKALED</sequence>
<dbReference type="InterPro" id="IPR036249">
    <property type="entry name" value="Thioredoxin-like_sf"/>
</dbReference>
<evidence type="ECO:0000313" key="2">
    <source>
        <dbReference type="EMBL" id="BCS87037.1"/>
    </source>
</evidence>
<dbReference type="PROSITE" id="PS51354">
    <property type="entry name" value="GLUTAREDOXIN_2"/>
    <property type="match status" value="1"/>
</dbReference>
<dbReference type="Pfam" id="PF00462">
    <property type="entry name" value="Glutaredoxin"/>
    <property type="match status" value="1"/>
</dbReference>
<protein>
    <recommendedName>
        <fullName evidence="1">Glutaredoxin domain-containing protein</fullName>
    </recommendedName>
</protein>
<name>A0ABM7P2H8_9BACT</name>
<dbReference type="CDD" id="cd02976">
    <property type="entry name" value="NrdH"/>
    <property type="match status" value="1"/>
</dbReference>
<proteinExistence type="predicted"/>
<dbReference type="SUPFAM" id="SSF52833">
    <property type="entry name" value="Thioredoxin-like"/>
    <property type="match status" value="1"/>
</dbReference>
<dbReference type="PANTHER" id="PTHR34386">
    <property type="entry name" value="GLUTAREDOXIN"/>
    <property type="match status" value="1"/>
</dbReference>
<accession>A0ABM7P2H8</accession>
<evidence type="ECO:0000259" key="1">
    <source>
        <dbReference type="Pfam" id="PF00462"/>
    </source>
</evidence>
<dbReference type="InterPro" id="IPR051548">
    <property type="entry name" value="Grx-like_ET"/>
</dbReference>
<keyword evidence="3" id="KW-1185">Reference proteome</keyword>
<dbReference type="Gene3D" id="3.40.30.10">
    <property type="entry name" value="Glutaredoxin"/>
    <property type="match status" value="1"/>
</dbReference>
<reference evidence="2" key="1">
    <citation type="journal article" date="2022" name="Arch. Microbiol.">
        <title>Pseudodesulfovibrio sediminis sp. nov., a mesophilic and neutrophilic sulfate-reducing bacterium isolated from sediment of a brackish lake.</title>
        <authorList>
            <person name="Takahashi A."/>
            <person name="Kojima H."/>
            <person name="Watanabe M."/>
            <person name="Fukui M."/>
        </authorList>
    </citation>
    <scope>NUCLEOTIDE SEQUENCE</scope>
    <source>
        <strain evidence="2">SF6</strain>
    </source>
</reference>
<dbReference type="PANTHER" id="PTHR34386:SF1">
    <property type="entry name" value="GLUTAREDOXIN-LIKE PROTEIN NRDH"/>
    <property type="match status" value="1"/>
</dbReference>
<dbReference type="InterPro" id="IPR002109">
    <property type="entry name" value="Glutaredoxin"/>
</dbReference>
<dbReference type="RefSeq" id="WP_347339444.1">
    <property type="nucleotide sequence ID" value="NZ_AP024485.1"/>
</dbReference>
<dbReference type="Proteomes" id="UP001053296">
    <property type="component" value="Chromosome"/>
</dbReference>